<feature type="compositionally biased region" description="Polar residues" evidence="1">
    <location>
        <begin position="849"/>
        <end position="858"/>
    </location>
</feature>
<feature type="compositionally biased region" description="Polar residues" evidence="1">
    <location>
        <begin position="599"/>
        <end position="631"/>
    </location>
</feature>
<feature type="region of interest" description="Disordered" evidence="1">
    <location>
        <begin position="1085"/>
        <end position="1104"/>
    </location>
</feature>
<dbReference type="STRING" id="1230383.A0A1M8A6B8"/>
<feature type="compositionally biased region" description="Low complexity" evidence="1">
    <location>
        <begin position="1359"/>
        <end position="1368"/>
    </location>
</feature>
<feature type="compositionally biased region" description="Basic and acidic residues" evidence="1">
    <location>
        <begin position="1263"/>
        <end position="1281"/>
    </location>
</feature>
<feature type="compositionally biased region" description="Basic and acidic residues" evidence="1">
    <location>
        <begin position="1"/>
        <end position="13"/>
    </location>
</feature>
<dbReference type="Proteomes" id="UP000186303">
    <property type="component" value="Chromosome 3"/>
</dbReference>
<name>A0A1M8A6B8_MALS4</name>
<feature type="compositionally biased region" description="Basic and acidic residues" evidence="1">
    <location>
        <begin position="55"/>
        <end position="66"/>
    </location>
</feature>
<feature type="region of interest" description="Disordered" evidence="1">
    <location>
        <begin position="1223"/>
        <end position="1479"/>
    </location>
</feature>
<gene>
    <name evidence="2" type="ORF">MSYG_2116</name>
</gene>
<evidence type="ECO:0000313" key="2">
    <source>
        <dbReference type="EMBL" id="SHO77774.1"/>
    </source>
</evidence>
<feature type="region of interest" description="Disordered" evidence="1">
    <location>
        <begin position="1"/>
        <end position="668"/>
    </location>
</feature>
<evidence type="ECO:0000256" key="1">
    <source>
        <dbReference type="SAM" id="MobiDB-lite"/>
    </source>
</evidence>
<feature type="compositionally biased region" description="Pro residues" evidence="1">
    <location>
        <begin position="1317"/>
        <end position="1336"/>
    </location>
</feature>
<feature type="compositionally biased region" description="Low complexity" evidence="1">
    <location>
        <begin position="780"/>
        <end position="796"/>
    </location>
</feature>
<protein>
    <submittedName>
        <fullName evidence="2">Uncharacterized protein</fullName>
    </submittedName>
</protein>
<evidence type="ECO:0000313" key="3">
    <source>
        <dbReference type="Proteomes" id="UP000186303"/>
    </source>
</evidence>
<feature type="compositionally biased region" description="Pro residues" evidence="1">
    <location>
        <begin position="232"/>
        <end position="241"/>
    </location>
</feature>
<feature type="compositionally biased region" description="Low complexity" evidence="1">
    <location>
        <begin position="871"/>
        <end position="881"/>
    </location>
</feature>
<feature type="compositionally biased region" description="Polar residues" evidence="1">
    <location>
        <begin position="334"/>
        <end position="351"/>
    </location>
</feature>
<feature type="compositionally biased region" description="Polar residues" evidence="1">
    <location>
        <begin position="1470"/>
        <end position="1479"/>
    </location>
</feature>
<feature type="compositionally biased region" description="Pro residues" evidence="1">
    <location>
        <begin position="1456"/>
        <end position="1469"/>
    </location>
</feature>
<dbReference type="OMA" id="HANHATD"/>
<feature type="compositionally biased region" description="Pro residues" evidence="1">
    <location>
        <begin position="579"/>
        <end position="598"/>
    </location>
</feature>
<feature type="compositionally biased region" description="Basic and acidic residues" evidence="1">
    <location>
        <begin position="1304"/>
        <end position="1313"/>
    </location>
</feature>
<feature type="compositionally biased region" description="Low complexity" evidence="1">
    <location>
        <begin position="31"/>
        <end position="45"/>
    </location>
</feature>
<dbReference type="OrthoDB" id="3013446at2759"/>
<feature type="compositionally biased region" description="Polar residues" evidence="1">
    <location>
        <begin position="645"/>
        <end position="658"/>
    </location>
</feature>
<feature type="compositionally biased region" description="Polar residues" evidence="1">
    <location>
        <begin position="358"/>
        <end position="385"/>
    </location>
</feature>
<keyword evidence="3" id="KW-1185">Reference proteome</keyword>
<organism evidence="2 3">
    <name type="scientific">Malassezia sympodialis (strain ATCC 42132)</name>
    <name type="common">Atopic eczema-associated yeast</name>
    <dbReference type="NCBI Taxonomy" id="1230383"/>
    <lineage>
        <taxon>Eukaryota</taxon>
        <taxon>Fungi</taxon>
        <taxon>Dikarya</taxon>
        <taxon>Basidiomycota</taxon>
        <taxon>Ustilaginomycotina</taxon>
        <taxon>Malasseziomycetes</taxon>
        <taxon>Malasseziales</taxon>
        <taxon>Malasseziaceae</taxon>
        <taxon>Malassezia</taxon>
    </lineage>
</organism>
<dbReference type="EMBL" id="LT671823">
    <property type="protein sequence ID" value="SHO77774.1"/>
    <property type="molecule type" value="Genomic_DNA"/>
</dbReference>
<accession>A0A1M8A6B8</accession>
<feature type="compositionally biased region" description="Low complexity" evidence="1">
    <location>
        <begin position="483"/>
        <end position="509"/>
    </location>
</feature>
<proteinExistence type="predicted"/>
<sequence length="1479" mass="152892">MADRVRERLEQSEHAMWLSHPERADPPLPPNALQNVLQAQAQALNSPSTSSLRLDLGHHMSPRFDDGADTLARHASPRRAVPSLPDLRRAAHASSPLPDADTPGSALSPRMSSRSGVPPMPADAALHVAKAKEQVARAPVETPSRLSMRRFSSDDSSEDEIPSPYERPPTPHSFVRRTRASPLPNGSTPPLESWGKTRSPPRARPALRRTVSTVTIVRKTSSRVVPESLSPDKPPVPPVPIPGLARNSTKPPTPPQPGLADWTSALDTLDAFEPQSLGLWGDPEPDASAGTVVVHDDASSESAFEAPLRSPPVPQEPNQSQIRLVGGRGGTDSPRATSVGSPWLSTPVSSPRQRRVASETSSQDAARMSIQTLTRGTSTPRTVSTPRAAASGAARPPPEPTSVPVGAGEYHAPMAELQQLSLSPSAPPTEPADESADEPSAGDMASTVETAGPTPPSKDHDMVLPEPGTGPKMQATHMQPTGAPAEARAAIDEAPAQGPAAPQELAAAPSERVEQPVAETEAPSAADAPRHAAPATSPPRTPPAARESSAVATLPPATPSFVPSAGTEGPWSVFASPVRLPPVPVPVPRAVAPDPPASQPSLPNTPTRQGASRAQRPTQATPTASLDSSPTKGGRPGSNPFRRPGSTSSRADLSSHSSEPPGLGLDASPAAVAGAAAFFQRRWLEKPTPVTRDPSPDTSGMTRSHYEPDVSLQTMPGGGPLVSESMGNEWASMMLEPQDDDSEVNGGPAALTPRAPDTGAVPTPPALPSPVAARELTGHPGTLSPPLTSLASSPVLRMLGSPAQDTSPLRAVDGTPSKKGVPVTSVPVQSTPPAPSTPSHASKKRAQGSGPSNDSPLSSLRRGPSMALPGTYVPSVSTSHPPTTPPTPSTRGASKSNATPTRSTPSRAPAPAAAPAASPARAPAAAPAASPARASAAALAASPARAPAAAPAASPARAPAAAPAASPARAPAAAPAASPARASAAAPTTSPVSAPAASSPPRMAPRTARDYPGLQPQPSLVAPFELQNRPLVLPTGPDVKRPPGGFCLECMMRDEDMIDVKVDDPAVWERESDVQFYEAIRWEHKAREKDSQSSTTSPLRHPMLGTPLTHVAVRQVASGDELSVANLREHTATSRLSTTAKARTVQMFVKQQRRILGLDDAQDVSAHGPAPTVPPPVSPVATGASWPAYLSPVLSVSPQPNPYATPPLSGARAPAPVTLATITSQASHGAPASPVSALRSPPPTVPTPGLSLRPTLDTPATPRTKDTTEARSARKSGESARRTRPLHSSPERPSTSSSMRSPKRREASVRRDGTPASPAPASPAPAPPAPTSPAPTSPASASPRRPRGHAAAPVPPVVPADAAGEPDAGLTSELSMDDGPDDAHKKSGQPLRGFFRKKIRGDDGDSMRSRRRAKTTQVSPDLSMDDDDAKSFWKRLSRSPKSNSSHKSGRFASVKLPPPPPVPPVPPNMSPATATQPHT</sequence>
<feature type="compositionally biased region" description="Low complexity" evidence="1">
    <location>
        <begin position="898"/>
        <end position="1006"/>
    </location>
</feature>
<feature type="region of interest" description="Disordered" evidence="1">
    <location>
        <begin position="681"/>
        <end position="1019"/>
    </location>
</feature>
<dbReference type="VEuPathDB" id="FungiDB:MSYG_2116"/>
<feature type="compositionally biased region" description="Polar residues" evidence="1">
    <location>
        <begin position="210"/>
        <end position="223"/>
    </location>
</feature>
<feature type="compositionally biased region" description="Low complexity" evidence="1">
    <location>
        <begin position="522"/>
        <end position="535"/>
    </location>
</feature>
<feature type="compositionally biased region" description="Low complexity" evidence="1">
    <location>
        <begin position="1291"/>
        <end position="1300"/>
    </location>
</feature>
<reference evidence="3" key="1">
    <citation type="journal article" date="2017" name="Nucleic Acids Res.">
        <title>Proteogenomics produces comprehensive and highly accurate protein-coding gene annotation in a complete genome assembly of Malassezia sympodialis.</title>
        <authorList>
            <person name="Zhu Y."/>
            <person name="Engstroem P.G."/>
            <person name="Tellgren-Roth C."/>
            <person name="Baudo C.D."/>
            <person name="Kennell J.C."/>
            <person name="Sun S."/>
            <person name="Billmyre R.B."/>
            <person name="Schroeder M.S."/>
            <person name="Andersson A."/>
            <person name="Holm T."/>
            <person name="Sigurgeirsson B."/>
            <person name="Wu G."/>
            <person name="Sankaranarayanan S.R."/>
            <person name="Siddharthan R."/>
            <person name="Sanyal K."/>
            <person name="Lundeberg J."/>
            <person name="Nystedt B."/>
            <person name="Boekhout T."/>
            <person name="Dawson T.L. Jr."/>
            <person name="Heitman J."/>
            <person name="Scheynius A."/>
            <person name="Lehtioe J."/>
        </authorList>
    </citation>
    <scope>NUCLEOTIDE SEQUENCE [LARGE SCALE GENOMIC DNA]</scope>
    <source>
        <strain evidence="3">ATCC 42132</strain>
    </source>
</reference>